<organism evidence="2 3">
    <name type="scientific">Prorocentrum cordatum</name>
    <dbReference type="NCBI Taxonomy" id="2364126"/>
    <lineage>
        <taxon>Eukaryota</taxon>
        <taxon>Sar</taxon>
        <taxon>Alveolata</taxon>
        <taxon>Dinophyceae</taxon>
        <taxon>Prorocentrales</taxon>
        <taxon>Prorocentraceae</taxon>
        <taxon>Prorocentrum</taxon>
    </lineage>
</organism>
<comment type="caution">
    <text evidence="2">The sequence shown here is derived from an EMBL/GenBank/DDBJ whole genome shotgun (WGS) entry which is preliminary data.</text>
</comment>
<evidence type="ECO:0000313" key="2">
    <source>
        <dbReference type="EMBL" id="CAK0894309.1"/>
    </source>
</evidence>
<feature type="non-terminal residue" evidence="2">
    <location>
        <position position="1"/>
    </location>
</feature>
<evidence type="ECO:0000256" key="1">
    <source>
        <dbReference type="SAM" id="MobiDB-lite"/>
    </source>
</evidence>
<name>A0ABN9X9A0_9DINO</name>
<accession>A0ABN9X9A0</accession>
<sequence>SFIAPAFSQHRTRRNSSSTSSSSSSSSGRARPRGGTAHAAGDQKVCPQVGANFAAPSVALEVAAEVCQRPSATANLPLALARARASSARSSAAIALPALPSAAAHTEAQPALAASASEPAATWSSWSPMRTCTSDDDNVLRRAAGFFGDPGSSLEVNLTLPGPAGGQGPVLARPCDIKGATKLAIEIQCPNVHQERQALLTNTKSVTKLKNWTELRGGDSADPEDVLPQERAWIEDDAMDLSMKTLEEDQERRRALAPETIGGRHRSQNEKMLEKLRRP</sequence>
<protein>
    <submittedName>
        <fullName evidence="2">Uncharacterized protein</fullName>
    </submittedName>
</protein>
<reference evidence="2" key="1">
    <citation type="submission" date="2023-10" db="EMBL/GenBank/DDBJ databases">
        <authorList>
            <person name="Chen Y."/>
            <person name="Shah S."/>
            <person name="Dougan E. K."/>
            <person name="Thang M."/>
            <person name="Chan C."/>
        </authorList>
    </citation>
    <scope>NUCLEOTIDE SEQUENCE [LARGE SCALE GENOMIC DNA]</scope>
</reference>
<gene>
    <name evidence="2" type="ORF">PCOR1329_LOCUS73386</name>
</gene>
<feature type="region of interest" description="Disordered" evidence="1">
    <location>
        <begin position="246"/>
        <end position="279"/>
    </location>
</feature>
<keyword evidence="3" id="KW-1185">Reference proteome</keyword>
<feature type="compositionally biased region" description="Low complexity" evidence="1">
    <location>
        <begin position="110"/>
        <end position="127"/>
    </location>
</feature>
<dbReference type="EMBL" id="CAUYUJ010019880">
    <property type="protein sequence ID" value="CAK0894309.1"/>
    <property type="molecule type" value="Genomic_DNA"/>
</dbReference>
<dbReference type="Proteomes" id="UP001189429">
    <property type="component" value="Unassembled WGS sequence"/>
</dbReference>
<feature type="compositionally biased region" description="Basic and acidic residues" evidence="1">
    <location>
        <begin position="267"/>
        <end position="279"/>
    </location>
</feature>
<feature type="region of interest" description="Disordered" evidence="1">
    <location>
        <begin position="1"/>
        <end position="43"/>
    </location>
</feature>
<feature type="compositionally biased region" description="Basic and acidic residues" evidence="1">
    <location>
        <begin position="246"/>
        <end position="256"/>
    </location>
</feature>
<feature type="region of interest" description="Disordered" evidence="1">
    <location>
        <begin position="110"/>
        <end position="129"/>
    </location>
</feature>
<proteinExistence type="predicted"/>
<feature type="compositionally biased region" description="Low complexity" evidence="1">
    <location>
        <begin position="16"/>
        <end position="27"/>
    </location>
</feature>
<evidence type="ECO:0000313" key="3">
    <source>
        <dbReference type="Proteomes" id="UP001189429"/>
    </source>
</evidence>